<sequence length="299" mass="34606">MSIIDEYISQHYSERLSLDVTEEDITWQLRGSHSDYVNTRILFTREKLMAVMEAMLSGLDSDEATLARCRQVLTLWIAGLDTLSKEAEQPDWLPRVHPHSSGQCDLLLKGNPAALTEADEETYLRVTGQQDLPVHRRIPQETFSKTVRYWHRFETWLAEQLQDITQHCYRKLCRFVANATTEPRLLHEYRGEYGSLRLFVGPQNIDEIDILEFNPEYIVSWVDKVADGLFIPVCFAVNVHYKNGILLESFTWDSEVDNINRLTSSDYGEAMSQAISWVREQFEQPVKDLPVPQQPRLAA</sequence>
<name>A0A8E7NDY5_SALET</name>
<reference evidence="1" key="2">
    <citation type="submission" date="2021-05" db="EMBL/GenBank/DDBJ databases">
        <title>Whole genome PacBio Sequel sequence of Salmonella enterica subsp. enterica.</title>
        <authorList>
            <person name="Hoffmann M."/>
            <person name="Balkey M."/>
            <person name="Luo Y."/>
        </authorList>
    </citation>
    <scope>NUCLEOTIDE SEQUENCE</scope>
    <source>
        <strain evidence="1">CFSAN012509</strain>
    </source>
</reference>
<dbReference type="AlphaFoldDB" id="A0A8E7NDY5"/>
<reference evidence="1" key="1">
    <citation type="submission" date="2018-07" db="EMBL/GenBank/DDBJ databases">
        <authorList>
            <consortium name="GenomeTrakr network: Whole genome sequencing for foodborne pathogen traceback"/>
        </authorList>
    </citation>
    <scope>NUCLEOTIDE SEQUENCE</scope>
    <source>
        <strain evidence="1">CFSAN012509</strain>
    </source>
</reference>
<dbReference type="EMBL" id="CP075039">
    <property type="protein sequence ID" value="QVY04271.1"/>
    <property type="molecule type" value="Genomic_DNA"/>
</dbReference>
<protein>
    <submittedName>
        <fullName evidence="1">Uncharacterized protein</fullName>
    </submittedName>
</protein>
<gene>
    <name evidence="1" type="ORF">QW74_03985</name>
</gene>
<organism evidence="1">
    <name type="scientific">Salmonella enterica subsp. enterica serovar Sandiego</name>
    <dbReference type="NCBI Taxonomy" id="1151002"/>
    <lineage>
        <taxon>Bacteria</taxon>
        <taxon>Pseudomonadati</taxon>
        <taxon>Pseudomonadota</taxon>
        <taxon>Gammaproteobacteria</taxon>
        <taxon>Enterobacterales</taxon>
        <taxon>Enterobacteriaceae</taxon>
        <taxon>Salmonella</taxon>
    </lineage>
</organism>
<evidence type="ECO:0000313" key="1">
    <source>
        <dbReference type="EMBL" id="QVY04271.1"/>
    </source>
</evidence>
<accession>A0A8E7NDY5</accession>
<proteinExistence type="predicted"/>